<reference evidence="5 6" key="1">
    <citation type="submission" date="2019-03" db="EMBL/GenBank/DDBJ databases">
        <authorList>
            <person name="Li J."/>
        </authorList>
    </citation>
    <scope>NUCLEOTIDE SEQUENCE [LARGE SCALE GENOMIC DNA]</scope>
    <source>
        <strain evidence="5 6">3058</strain>
    </source>
</reference>
<dbReference type="PANTHER" id="PTHR33711:SF9">
    <property type="entry name" value="PROTOCATECHUATE 3,4-DIOXYGENASE ALPHA CHAIN"/>
    <property type="match status" value="1"/>
</dbReference>
<name>A0A4Z1CTU0_9RHOB</name>
<dbReference type="GO" id="GO:0008199">
    <property type="term" value="F:ferric iron binding"/>
    <property type="evidence" value="ECO:0007669"/>
    <property type="project" value="InterPro"/>
</dbReference>
<dbReference type="InterPro" id="IPR012786">
    <property type="entry name" value="Protocat_dOase_a"/>
</dbReference>
<evidence type="ECO:0000259" key="4">
    <source>
        <dbReference type="PROSITE" id="PS00083"/>
    </source>
</evidence>
<dbReference type="PROSITE" id="PS00083">
    <property type="entry name" value="INTRADIOL_DIOXYGENAS"/>
    <property type="match status" value="1"/>
</dbReference>
<dbReference type="InterPro" id="IPR015889">
    <property type="entry name" value="Intradiol_dOase_core"/>
</dbReference>
<evidence type="ECO:0000256" key="1">
    <source>
        <dbReference type="ARBA" id="ARBA00007825"/>
    </source>
</evidence>
<gene>
    <name evidence="5" type="primary">pcaG</name>
    <name evidence="5" type="ORF">E4L95_00125</name>
</gene>
<feature type="domain" description="Intradiol ring-cleavage dioxygenases" evidence="4">
    <location>
        <begin position="54"/>
        <end position="82"/>
    </location>
</feature>
<accession>A0A4Z1CTU0</accession>
<protein>
    <submittedName>
        <fullName evidence="5">Protocatechuate 3,4-dioxygenase subunit alpha</fullName>
        <ecNumber evidence="5">1.13.11.3</ecNumber>
    </submittedName>
</protein>
<evidence type="ECO:0000256" key="2">
    <source>
        <dbReference type="ARBA" id="ARBA00022964"/>
    </source>
</evidence>
<dbReference type="PANTHER" id="PTHR33711">
    <property type="entry name" value="DIOXYGENASE, PUTATIVE (AFU_ORTHOLOGUE AFUA_2G02910)-RELATED"/>
    <property type="match status" value="1"/>
</dbReference>
<evidence type="ECO:0000313" key="6">
    <source>
        <dbReference type="Proteomes" id="UP000297972"/>
    </source>
</evidence>
<comment type="similarity">
    <text evidence="1">Belongs to the intradiol ring-cleavage dioxygenase family.</text>
</comment>
<dbReference type="InterPro" id="IPR000627">
    <property type="entry name" value="Intradiol_dOase_C"/>
</dbReference>
<dbReference type="NCBIfam" id="TIGR02423">
    <property type="entry name" value="protocat_alph"/>
    <property type="match status" value="1"/>
</dbReference>
<evidence type="ECO:0000256" key="3">
    <source>
        <dbReference type="ARBA" id="ARBA00023002"/>
    </source>
</evidence>
<sequence length="197" mass="21441">MVQPLSYLKETPSQTAGPYVHIGLAPGAAGFDIYDHELGFGPMPDDVPGDRIRITGCVFDGMGSPVRDVLIEVWQADAAGLYPGQPGSAEGFRHWARVVPDFDTGMFTLDTIRPGVVPGPGGRPQAPHLSLWLVARGINTGLQTRMYFTDQDNGADPVLNLIEQPHRRLTLIADGADGHYHFDIHLQGEKETVFLDV</sequence>
<dbReference type="EC" id="1.13.11.3" evidence="5"/>
<dbReference type="SUPFAM" id="SSF49482">
    <property type="entry name" value="Aromatic compound dioxygenase"/>
    <property type="match status" value="1"/>
</dbReference>
<keyword evidence="3 5" id="KW-0560">Oxidoreductase</keyword>
<dbReference type="Proteomes" id="UP000297972">
    <property type="component" value="Unassembled WGS sequence"/>
</dbReference>
<dbReference type="OrthoDB" id="9805815at2"/>
<dbReference type="CDD" id="cd03463">
    <property type="entry name" value="3_4-PCD_alpha"/>
    <property type="match status" value="1"/>
</dbReference>
<dbReference type="AlphaFoldDB" id="A0A4Z1CTU0"/>
<comment type="caution">
    <text evidence="5">The sequence shown here is derived from an EMBL/GenBank/DDBJ whole genome shotgun (WGS) entry which is preliminary data.</text>
</comment>
<dbReference type="RefSeq" id="WP_135815861.1">
    <property type="nucleotide sequence ID" value="NZ_SRPG01000001.1"/>
</dbReference>
<proteinExistence type="inferred from homology"/>
<dbReference type="EMBL" id="SRPG01000001">
    <property type="protein sequence ID" value="TGN68739.1"/>
    <property type="molecule type" value="Genomic_DNA"/>
</dbReference>
<dbReference type="GO" id="GO:0018578">
    <property type="term" value="F:protocatechuate 3,4-dioxygenase activity"/>
    <property type="evidence" value="ECO:0007669"/>
    <property type="project" value="UniProtKB-EC"/>
</dbReference>
<keyword evidence="2 5" id="KW-0223">Dioxygenase</keyword>
<dbReference type="Pfam" id="PF00775">
    <property type="entry name" value="Dioxygenase_C"/>
    <property type="match status" value="1"/>
</dbReference>
<organism evidence="5 6">
    <name type="scientific">Paracoccus liaowanqingii</name>
    <dbReference type="NCBI Taxonomy" id="2560053"/>
    <lineage>
        <taxon>Bacteria</taxon>
        <taxon>Pseudomonadati</taxon>
        <taxon>Pseudomonadota</taxon>
        <taxon>Alphaproteobacteria</taxon>
        <taxon>Rhodobacterales</taxon>
        <taxon>Paracoccaceae</taxon>
        <taxon>Paracoccus</taxon>
    </lineage>
</organism>
<dbReference type="Gene3D" id="2.60.130.10">
    <property type="entry name" value="Aromatic compound dioxygenase"/>
    <property type="match status" value="1"/>
</dbReference>
<keyword evidence="6" id="KW-1185">Reference proteome</keyword>
<evidence type="ECO:0000313" key="5">
    <source>
        <dbReference type="EMBL" id="TGN68739.1"/>
    </source>
</evidence>
<dbReference type="InterPro" id="IPR050770">
    <property type="entry name" value="Intradiol_RC_Dioxygenase"/>
</dbReference>